<accession>A0A2V1D4H9</accession>
<dbReference type="InterPro" id="IPR013083">
    <property type="entry name" value="Znf_RING/FYVE/PHD"/>
</dbReference>
<gene>
    <name evidence="5" type="ORF">DM02DRAFT_634997</name>
</gene>
<keyword evidence="1" id="KW-0862">Zinc</keyword>
<feature type="region of interest" description="Disordered" evidence="3">
    <location>
        <begin position="133"/>
        <end position="207"/>
    </location>
</feature>
<dbReference type="Pfam" id="PF13639">
    <property type="entry name" value="zf-RING_2"/>
    <property type="match status" value="1"/>
</dbReference>
<feature type="compositionally biased region" description="Polar residues" evidence="3">
    <location>
        <begin position="180"/>
        <end position="204"/>
    </location>
</feature>
<dbReference type="CDD" id="cd16448">
    <property type="entry name" value="RING-H2"/>
    <property type="match status" value="1"/>
</dbReference>
<feature type="compositionally biased region" description="Polar residues" evidence="3">
    <location>
        <begin position="295"/>
        <end position="305"/>
    </location>
</feature>
<feature type="region of interest" description="Disordered" evidence="3">
    <location>
        <begin position="530"/>
        <end position="553"/>
    </location>
</feature>
<dbReference type="EMBL" id="KZ805635">
    <property type="protein sequence ID" value="PVH92902.1"/>
    <property type="molecule type" value="Genomic_DNA"/>
</dbReference>
<dbReference type="Proteomes" id="UP000244855">
    <property type="component" value="Unassembled WGS sequence"/>
</dbReference>
<evidence type="ECO:0000259" key="4">
    <source>
        <dbReference type="PROSITE" id="PS50089"/>
    </source>
</evidence>
<dbReference type="InterPro" id="IPR001841">
    <property type="entry name" value="Znf_RING"/>
</dbReference>
<feature type="compositionally biased region" description="Basic and acidic residues" evidence="3">
    <location>
        <begin position="166"/>
        <end position="176"/>
    </location>
</feature>
<feature type="region of interest" description="Disordered" evidence="3">
    <location>
        <begin position="372"/>
        <end position="406"/>
    </location>
</feature>
<dbReference type="Gene3D" id="3.30.40.10">
    <property type="entry name" value="Zinc/RING finger domain, C3HC4 (zinc finger)"/>
    <property type="match status" value="1"/>
</dbReference>
<evidence type="ECO:0000313" key="5">
    <source>
        <dbReference type="EMBL" id="PVH92902.1"/>
    </source>
</evidence>
<evidence type="ECO:0000256" key="3">
    <source>
        <dbReference type="SAM" id="MobiDB-lite"/>
    </source>
</evidence>
<evidence type="ECO:0000313" key="6">
    <source>
        <dbReference type="Proteomes" id="UP000244855"/>
    </source>
</evidence>
<protein>
    <recommendedName>
        <fullName evidence="4">RING-type domain-containing protein</fullName>
    </recommendedName>
</protein>
<proteinExistence type="predicted"/>
<keyword evidence="2" id="KW-0175">Coiled coil</keyword>
<evidence type="ECO:0000256" key="1">
    <source>
        <dbReference type="PROSITE-ProRule" id="PRU00175"/>
    </source>
</evidence>
<evidence type="ECO:0000256" key="2">
    <source>
        <dbReference type="SAM" id="Coils"/>
    </source>
</evidence>
<keyword evidence="1" id="KW-0863">Zinc-finger</keyword>
<dbReference type="AlphaFoldDB" id="A0A2V1D4H9"/>
<dbReference type="PROSITE" id="PS50089">
    <property type="entry name" value="ZF_RING_2"/>
    <property type="match status" value="1"/>
</dbReference>
<dbReference type="OrthoDB" id="3751080at2759"/>
<keyword evidence="1" id="KW-0479">Metal-binding</keyword>
<organism evidence="5 6">
    <name type="scientific">Periconia macrospinosa</name>
    <dbReference type="NCBI Taxonomy" id="97972"/>
    <lineage>
        <taxon>Eukaryota</taxon>
        <taxon>Fungi</taxon>
        <taxon>Dikarya</taxon>
        <taxon>Ascomycota</taxon>
        <taxon>Pezizomycotina</taxon>
        <taxon>Dothideomycetes</taxon>
        <taxon>Pleosporomycetidae</taxon>
        <taxon>Pleosporales</taxon>
        <taxon>Massarineae</taxon>
        <taxon>Periconiaceae</taxon>
        <taxon>Periconia</taxon>
    </lineage>
</organism>
<sequence length="553" mass="64848">MDEQAELRLRFRERERARHKTARDFVAALPLATPSDNEDRPLDECFCFEVYEGTTHVAVRTPCNHVFGRSCLTSWCVTSAATSNKCPICRAVMFDDGRSIIEGRMGEIREQELRQLMRQFNQYNETTRQITRQLNESQTFSRGPRPSLRPPPGFENHLLRHGSNRSQEEPRVEQLRQRRGATQSTETQLQSPSGMQRLSNSQGSVVVEAHRHRVRRDRGEPYDPELIARADRLLGIAPEIRQHRGQETQEYRVLPPTQLALPQEFTWHRIPTWRIRTSPNVPGDGASSGPPRGNANPSRNSARSVQEQERDELQRRRRHYRELLKDLNAQGVRFAQHERELRHEIQGTLDEIEAQLSPQAATYLAVAEDLTRRGSGNEVEPRRAAEPEGHAFYPGTGRQDGLDPRGRTQYPTIVEMQRVERQRQMIDAMRQEGQRQEVLINSLRQEREELQKAEEQLQKALDSLRQAEERRDELVRNRQDLGRFWDPRELWQQMEEQRREAREALRQAEARRDTIEQERDQRRERLWLSVTDRRRNNQGEDHEHRGDREPSLD</sequence>
<feature type="compositionally biased region" description="Basic and acidic residues" evidence="3">
    <location>
        <begin position="379"/>
        <end position="389"/>
    </location>
</feature>
<reference evidence="5 6" key="1">
    <citation type="journal article" date="2018" name="Sci. Rep.">
        <title>Comparative genomics provides insights into the lifestyle and reveals functional heterogeneity of dark septate endophytic fungi.</title>
        <authorList>
            <person name="Knapp D.G."/>
            <person name="Nemeth J.B."/>
            <person name="Barry K."/>
            <person name="Hainaut M."/>
            <person name="Henrissat B."/>
            <person name="Johnson J."/>
            <person name="Kuo A."/>
            <person name="Lim J.H.P."/>
            <person name="Lipzen A."/>
            <person name="Nolan M."/>
            <person name="Ohm R.A."/>
            <person name="Tamas L."/>
            <person name="Grigoriev I.V."/>
            <person name="Spatafora J.W."/>
            <person name="Nagy L.G."/>
            <person name="Kovacs G.M."/>
        </authorList>
    </citation>
    <scope>NUCLEOTIDE SEQUENCE [LARGE SCALE GENOMIC DNA]</scope>
    <source>
        <strain evidence="5 6">DSE2036</strain>
    </source>
</reference>
<feature type="domain" description="RING-type" evidence="4">
    <location>
        <begin position="47"/>
        <end position="90"/>
    </location>
</feature>
<keyword evidence="6" id="KW-1185">Reference proteome</keyword>
<name>A0A2V1D4H9_9PLEO</name>
<dbReference type="SUPFAM" id="SSF57850">
    <property type="entry name" value="RING/U-box"/>
    <property type="match status" value="1"/>
</dbReference>
<feature type="region of interest" description="Disordered" evidence="3">
    <location>
        <begin position="275"/>
        <end position="314"/>
    </location>
</feature>
<feature type="coiled-coil region" evidence="2">
    <location>
        <begin position="426"/>
        <end position="525"/>
    </location>
</feature>
<dbReference type="GO" id="GO:0008270">
    <property type="term" value="F:zinc ion binding"/>
    <property type="evidence" value="ECO:0007669"/>
    <property type="project" value="UniProtKB-KW"/>
</dbReference>